<sequence length="166" mass="18660">MPKITKEDKDGNKGDNEDDDSNDGRSDCTEDEKENSDDDHNDNDEDDDDDNDDGTEDEGKNGKKDGKKNGTKDGKKDGKKSSSKANRNDSNDLNELTTALDFVVKKITGSCVWRQEFKKRAAGKNLKNLIAGYGICWNIKYESRTRAYDARESQFRASKFKSPCEN</sequence>
<keyword evidence="4" id="KW-1185">Reference proteome</keyword>
<organism evidence="2 4">
    <name type="scientific">Puccinia graminis f. sp. tritici</name>
    <dbReference type="NCBI Taxonomy" id="56615"/>
    <lineage>
        <taxon>Eukaryota</taxon>
        <taxon>Fungi</taxon>
        <taxon>Dikarya</taxon>
        <taxon>Basidiomycota</taxon>
        <taxon>Pucciniomycotina</taxon>
        <taxon>Pucciniomycetes</taxon>
        <taxon>Pucciniales</taxon>
        <taxon>Pucciniaceae</taxon>
        <taxon>Puccinia</taxon>
    </lineage>
</organism>
<gene>
    <name evidence="2" type="ORF">PGT21_025961</name>
    <name evidence="3" type="ORF">PGTUg99_020470</name>
</gene>
<reference evidence="4 5" key="1">
    <citation type="submission" date="2019-05" db="EMBL/GenBank/DDBJ databases">
        <title>Emergence of the Ug99 lineage of the wheat stem rust pathogen through somatic hybridization.</title>
        <authorList>
            <person name="Li F."/>
            <person name="Upadhyaya N.M."/>
            <person name="Sperschneider J."/>
            <person name="Matny O."/>
            <person name="Nguyen-Phuc H."/>
            <person name="Mago R."/>
            <person name="Raley C."/>
            <person name="Miller M.E."/>
            <person name="Silverstein K.A.T."/>
            <person name="Henningsen E."/>
            <person name="Hirsch C.D."/>
            <person name="Visser B."/>
            <person name="Pretorius Z.A."/>
            <person name="Steffenson B.J."/>
            <person name="Schwessinger B."/>
            <person name="Dodds P.N."/>
            <person name="Figueroa M."/>
        </authorList>
    </citation>
    <scope>NUCLEOTIDE SEQUENCE [LARGE SCALE GENOMIC DNA]</scope>
    <source>
        <strain evidence="2">21-0</strain>
        <strain evidence="3 5">Ug99</strain>
    </source>
</reference>
<dbReference type="OrthoDB" id="2506354at2759"/>
<evidence type="ECO:0000313" key="5">
    <source>
        <dbReference type="Proteomes" id="UP000325313"/>
    </source>
</evidence>
<evidence type="ECO:0000256" key="1">
    <source>
        <dbReference type="SAM" id="MobiDB-lite"/>
    </source>
</evidence>
<feature type="region of interest" description="Disordered" evidence="1">
    <location>
        <begin position="1"/>
        <end position="95"/>
    </location>
</feature>
<evidence type="ECO:0000313" key="2">
    <source>
        <dbReference type="EMBL" id="KAA1094590.1"/>
    </source>
</evidence>
<evidence type="ECO:0000313" key="3">
    <source>
        <dbReference type="EMBL" id="KAA1128998.1"/>
    </source>
</evidence>
<dbReference type="EMBL" id="VSWC01000079">
    <property type="protein sequence ID" value="KAA1094590.1"/>
    <property type="molecule type" value="Genomic_DNA"/>
</dbReference>
<protein>
    <submittedName>
        <fullName evidence="2">Uncharacterized protein</fullName>
    </submittedName>
</protein>
<feature type="compositionally biased region" description="Acidic residues" evidence="1">
    <location>
        <begin position="29"/>
        <end position="56"/>
    </location>
</feature>
<dbReference type="Proteomes" id="UP000324748">
    <property type="component" value="Unassembled WGS sequence"/>
</dbReference>
<dbReference type="AlphaFoldDB" id="A0A5B0P2A2"/>
<evidence type="ECO:0000313" key="4">
    <source>
        <dbReference type="Proteomes" id="UP000324748"/>
    </source>
</evidence>
<feature type="compositionally biased region" description="Basic and acidic residues" evidence="1">
    <location>
        <begin position="1"/>
        <end position="15"/>
    </location>
</feature>
<name>A0A5B0P2A2_PUCGR</name>
<accession>A0A5B0P2A2</accession>
<comment type="caution">
    <text evidence="2">The sequence shown here is derived from an EMBL/GenBank/DDBJ whole genome shotgun (WGS) entry which is preliminary data.</text>
</comment>
<dbReference type="EMBL" id="VDEP01000138">
    <property type="protein sequence ID" value="KAA1128998.1"/>
    <property type="molecule type" value="Genomic_DNA"/>
</dbReference>
<feature type="compositionally biased region" description="Basic and acidic residues" evidence="1">
    <location>
        <begin position="57"/>
        <end position="90"/>
    </location>
</feature>
<dbReference type="Proteomes" id="UP000325313">
    <property type="component" value="Unassembled WGS sequence"/>
</dbReference>
<proteinExistence type="predicted"/>